<evidence type="ECO:0000256" key="5">
    <source>
        <dbReference type="ARBA" id="ARBA00012060"/>
    </source>
</evidence>
<dbReference type="Gene3D" id="3.40.50.9100">
    <property type="entry name" value="Dehydroquinase, class II"/>
    <property type="match status" value="1"/>
</dbReference>
<comment type="subunit">
    <text evidence="4 8">Homododecamer.</text>
</comment>
<feature type="active site" description="Proton acceptor" evidence="8 9">
    <location>
        <position position="22"/>
    </location>
</feature>
<dbReference type="CDD" id="cd00466">
    <property type="entry name" value="DHQase_II"/>
    <property type="match status" value="1"/>
</dbReference>
<dbReference type="NCBIfam" id="NF003806">
    <property type="entry name" value="PRK05395.1-3"/>
    <property type="match status" value="1"/>
</dbReference>
<dbReference type="PANTHER" id="PTHR21272">
    <property type="entry name" value="CATABOLIC 3-DEHYDROQUINASE"/>
    <property type="match status" value="1"/>
</dbReference>
<dbReference type="RefSeq" id="WP_075865563.1">
    <property type="nucleotide sequence ID" value="NZ_BDJL01000038.1"/>
</dbReference>
<keyword evidence="8" id="KW-0028">Amino-acid biosynthesis</keyword>
<comment type="caution">
    <text evidence="12">The sequence shown here is derived from an EMBL/GenBank/DDBJ whole genome shotgun (WGS) entry which is preliminary data.</text>
</comment>
<keyword evidence="6 8" id="KW-0057">Aromatic amino acid biosynthesis</keyword>
<proteinExistence type="inferred from homology"/>
<dbReference type="GO" id="GO:0019631">
    <property type="term" value="P:quinate catabolic process"/>
    <property type="evidence" value="ECO:0007669"/>
    <property type="project" value="TreeGrafter"/>
</dbReference>
<feature type="site" description="Transition state stabilizer" evidence="8 11">
    <location>
        <position position="17"/>
    </location>
</feature>
<feature type="binding site" evidence="8 10">
    <location>
        <position position="110"/>
    </location>
    <ligand>
        <name>substrate</name>
    </ligand>
</feature>
<organism evidence="12 13">
    <name type="scientific">Carboxydothermus islandicus</name>
    <dbReference type="NCBI Taxonomy" id="661089"/>
    <lineage>
        <taxon>Bacteria</taxon>
        <taxon>Bacillati</taxon>
        <taxon>Bacillota</taxon>
        <taxon>Clostridia</taxon>
        <taxon>Thermoanaerobacterales</taxon>
        <taxon>Thermoanaerobacteraceae</taxon>
        <taxon>Carboxydothermus</taxon>
    </lineage>
</organism>
<evidence type="ECO:0000256" key="10">
    <source>
        <dbReference type="PIRSR" id="PIRSR001399-2"/>
    </source>
</evidence>
<name>A0A1L8D2J8_9THEO</name>
<comment type="function">
    <text evidence="8">Catalyzes a trans-dehydration via an enolate intermediate.</text>
</comment>
<dbReference type="GO" id="GO:0009073">
    <property type="term" value="P:aromatic amino acid family biosynthetic process"/>
    <property type="evidence" value="ECO:0007669"/>
    <property type="project" value="UniProtKB-KW"/>
</dbReference>
<evidence type="ECO:0000256" key="4">
    <source>
        <dbReference type="ARBA" id="ARBA00011193"/>
    </source>
</evidence>
<dbReference type="GO" id="GO:0008652">
    <property type="term" value="P:amino acid biosynthetic process"/>
    <property type="evidence" value="ECO:0007669"/>
    <property type="project" value="UniProtKB-KW"/>
</dbReference>
<evidence type="ECO:0000256" key="11">
    <source>
        <dbReference type="PIRSR" id="PIRSR001399-3"/>
    </source>
</evidence>
<feature type="binding site" evidence="8 10">
    <location>
        <position position="73"/>
    </location>
    <ligand>
        <name>substrate</name>
    </ligand>
</feature>
<evidence type="ECO:0000256" key="7">
    <source>
        <dbReference type="ARBA" id="ARBA00023239"/>
    </source>
</evidence>
<dbReference type="GO" id="GO:0009423">
    <property type="term" value="P:chorismate biosynthetic process"/>
    <property type="evidence" value="ECO:0007669"/>
    <property type="project" value="UniProtKB-UniRule"/>
</dbReference>
<dbReference type="InterPro" id="IPR036441">
    <property type="entry name" value="DHquinase_II_sf"/>
</dbReference>
<feature type="binding site" evidence="8 10">
    <location>
        <position position="79"/>
    </location>
    <ligand>
        <name>substrate</name>
    </ligand>
</feature>
<dbReference type="PIRSF" id="PIRSF001399">
    <property type="entry name" value="DHquinase_II"/>
    <property type="match status" value="1"/>
</dbReference>
<dbReference type="OrthoDB" id="9790793at2"/>
<feature type="binding site" evidence="8 10">
    <location>
        <begin position="100"/>
        <end position="101"/>
    </location>
    <ligand>
        <name>substrate</name>
    </ligand>
</feature>
<dbReference type="PROSITE" id="PS01029">
    <property type="entry name" value="DEHYDROQUINASE_II"/>
    <property type="match status" value="1"/>
</dbReference>
<dbReference type="PANTHER" id="PTHR21272:SF3">
    <property type="entry name" value="CATABOLIC 3-DEHYDROQUINASE"/>
    <property type="match status" value="1"/>
</dbReference>
<comment type="pathway">
    <text evidence="2 8">Metabolic intermediate biosynthesis; chorismate biosynthesis; chorismate from D-erythrose 4-phosphate and phosphoenolpyruvate: step 3/7.</text>
</comment>
<dbReference type="Pfam" id="PF01220">
    <property type="entry name" value="DHquinase_II"/>
    <property type="match status" value="1"/>
</dbReference>
<evidence type="ECO:0000256" key="8">
    <source>
        <dbReference type="HAMAP-Rule" id="MF_00169"/>
    </source>
</evidence>
<sequence length="154" mass="17253">MKILVLNGPNLNLLGIREPEIYGKVSLEEIEKYLTDFAENHGVEIIFYQKNGEGELIDLIHRYYREIDGILINPGAYTHYSIALRDALLAVGKPAVEVHLSNLYKREEFRQHSVTAGACIGYIAGFGVDSYRLGLIALIDYLKRREKDGAGGKA</sequence>
<dbReference type="SUPFAM" id="SSF52304">
    <property type="entry name" value="Type II 3-dehydroquinate dehydratase"/>
    <property type="match status" value="1"/>
</dbReference>
<gene>
    <name evidence="8" type="primary">aroQ</name>
    <name evidence="12" type="ORF">ciss_13410</name>
</gene>
<evidence type="ECO:0000256" key="9">
    <source>
        <dbReference type="PIRSR" id="PIRSR001399-1"/>
    </source>
</evidence>
<reference evidence="13" key="1">
    <citation type="submission" date="2016-12" db="EMBL/GenBank/DDBJ databases">
        <title>Draft Genome Sequences od Carboxydothermus pertinax and islandicus, Hydrogenogenic Carboxydotrophic Bacteria.</title>
        <authorList>
            <person name="Fukuyama Y."/>
            <person name="Ohmae K."/>
            <person name="Yoneda Y."/>
            <person name="Yoshida T."/>
            <person name="Sako Y."/>
        </authorList>
    </citation>
    <scope>NUCLEOTIDE SEQUENCE [LARGE SCALE GENOMIC DNA]</scope>
    <source>
        <strain evidence="13">SET</strain>
    </source>
</reference>
<dbReference type="NCBIfam" id="TIGR01088">
    <property type="entry name" value="aroQ"/>
    <property type="match status" value="1"/>
</dbReference>
<evidence type="ECO:0000256" key="3">
    <source>
        <dbReference type="ARBA" id="ARBA00011037"/>
    </source>
</evidence>
<dbReference type="Proteomes" id="UP000187338">
    <property type="component" value="Unassembled WGS sequence"/>
</dbReference>
<evidence type="ECO:0000313" key="13">
    <source>
        <dbReference type="Proteomes" id="UP000187338"/>
    </source>
</evidence>
<comment type="similarity">
    <text evidence="3 8">Belongs to the type-II 3-dehydroquinase family.</text>
</comment>
<accession>A0A1L8D2J8</accession>
<evidence type="ECO:0000313" key="12">
    <source>
        <dbReference type="EMBL" id="GAV25408.1"/>
    </source>
</evidence>
<protein>
    <recommendedName>
        <fullName evidence="5 8">3-dehydroquinate dehydratase</fullName>
        <shortName evidence="8">3-dehydroquinase</shortName>
        <ecNumber evidence="5 8">4.2.1.10</ecNumber>
    </recommendedName>
    <alternativeName>
        <fullName evidence="8">Type II DHQase</fullName>
    </alternativeName>
</protein>
<evidence type="ECO:0000256" key="6">
    <source>
        <dbReference type="ARBA" id="ARBA00023141"/>
    </source>
</evidence>
<feature type="binding site" evidence="8 10">
    <location>
        <position position="86"/>
    </location>
    <ligand>
        <name>substrate</name>
    </ligand>
</feature>
<dbReference type="AlphaFoldDB" id="A0A1L8D2J8"/>
<feature type="active site" description="Proton donor" evidence="8 9">
    <location>
        <position position="99"/>
    </location>
</feature>
<dbReference type="GO" id="GO:0003855">
    <property type="term" value="F:3-dehydroquinate dehydratase activity"/>
    <property type="evidence" value="ECO:0007669"/>
    <property type="project" value="UniProtKB-UniRule"/>
</dbReference>
<dbReference type="EMBL" id="BDJL01000038">
    <property type="protein sequence ID" value="GAV25408.1"/>
    <property type="molecule type" value="Genomic_DNA"/>
</dbReference>
<evidence type="ECO:0000256" key="2">
    <source>
        <dbReference type="ARBA" id="ARBA00004902"/>
    </source>
</evidence>
<dbReference type="NCBIfam" id="NF003805">
    <property type="entry name" value="PRK05395.1-2"/>
    <property type="match status" value="1"/>
</dbReference>
<dbReference type="InterPro" id="IPR001874">
    <property type="entry name" value="DHquinase_II"/>
</dbReference>
<dbReference type="HAMAP" id="MF_00169">
    <property type="entry name" value="AroQ"/>
    <property type="match status" value="1"/>
</dbReference>
<comment type="catalytic activity">
    <reaction evidence="1 8">
        <text>3-dehydroquinate = 3-dehydroshikimate + H2O</text>
        <dbReference type="Rhea" id="RHEA:21096"/>
        <dbReference type="ChEBI" id="CHEBI:15377"/>
        <dbReference type="ChEBI" id="CHEBI:16630"/>
        <dbReference type="ChEBI" id="CHEBI:32364"/>
        <dbReference type="EC" id="4.2.1.10"/>
    </reaction>
</comment>
<dbReference type="UniPathway" id="UPA00053">
    <property type="reaction ID" value="UER00086"/>
</dbReference>
<dbReference type="EC" id="4.2.1.10" evidence="5 8"/>
<dbReference type="InterPro" id="IPR018509">
    <property type="entry name" value="DHquinase_II_CS"/>
</dbReference>
<dbReference type="NCBIfam" id="NF003807">
    <property type="entry name" value="PRK05395.1-4"/>
    <property type="match status" value="1"/>
</dbReference>
<keyword evidence="13" id="KW-1185">Reference proteome</keyword>
<evidence type="ECO:0000256" key="1">
    <source>
        <dbReference type="ARBA" id="ARBA00001864"/>
    </source>
</evidence>
<keyword evidence="7 8" id="KW-0456">Lyase</keyword>
<dbReference type="STRING" id="661089.ciss_13410"/>